<dbReference type="AlphaFoldDB" id="A0A1I6U2K5"/>
<proteinExistence type="predicted"/>
<dbReference type="STRING" id="306541.SAMN05421668_12110"/>
<dbReference type="EMBL" id="FPAI01000021">
    <property type="protein sequence ID" value="SFS95598.1"/>
    <property type="molecule type" value="Genomic_DNA"/>
</dbReference>
<dbReference type="RefSeq" id="WP_089854905.1">
    <property type="nucleotide sequence ID" value="NZ_BJWJ01000069.1"/>
</dbReference>
<dbReference type="EMBL" id="BJWJ01000069">
    <property type="protein sequence ID" value="GEM05953.1"/>
    <property type="molecule type" value="Genomic_DNA"/>
</dbReference>
<evidence type="ECO:0000313" key="4">
    <source>
        <dbReference type="Proteomes" id="UP000199139"/>
    </source>
</evidence>
<dbReference type="Gene3D" id="1.10.10.2910">
    <property type="match status" value="1"/>
</dbReference>
<evidence type="ECO:0000259" key="1">
    <source>
        <dbReference type="Pfam" id="PF06114"/>
    </source>
</evidence>
<dbReference type="PANTHER" id="PTHR43236">
    <property type="entry name" value="ANTITOXIN HIGA1"/>
    <property type="match status" value="1"/>
</dbReference>
<keyword evidence="2" id="KW-0238">DNA-binding</keyword>
<protein>
    <submittedName>
        <fullName evidence="2">DNA-binding protein</fullName>
    </submittedName>
    <submittedName>
        <fullName evidence="3">Zn-dependent peptidase ImmA, M78 family</fullName>
    </submittedName>
</protein>
<accession>A0A1I6U2K5</accession>
<feature type="domain" description="IrrE N-terminal-like" evidence="1">
    <location>
        <begin position="195"/>
        <end position="296"/>
    </location>
</feature>
<dbReference type="InterPro" id="IPR010359">
    <property type="entry name" value="IrrE_HExxH"/>
</dbReference>
<dbReference type="InterPro" id="IPR052345">
    <property type="entry name" value="Rad_response_metalloprotease"/>
</dbReference>
<keyword evidence="5" id="KW-1185">Reference proteome</keyword>
<dbReference type="OrthoDB" id="9796786at2"/>
<dbReference type="PANTHER" id="PTHR43236:SF2">
    <property type="entry name" value="BLL0069 PROTEIN"/>
    <property type="match status" value="1"/>
</dbReference>
<dbReference type="Pfam" id="PF06114">
    <property type="entry name" value="Peptidase_M78"/>
    <property type="match status" value="1"/>
</dbReference>
<evidence type="ECO:0000313" key="3">
    <source>
        <dbReference type="EMBL" id="SFS95598.1"/>
    </source>
</evidence>
<name>A0A1I6U2K5_9BACI</name>
<organism evidence="3 4">
    <name type="scientific">Halolactibacillus miurensis</name>
    <dbReference type="NCBI Taxonomy" id="306541"/>
    <lineage>
        <taxon>Bacteria</taxon>
        <taxon>Bacillati</taxon>
        <taxon>Bacillota</taxon>
        <taxon>Bacilli</taxon>
        <taxon>Bacillales</taxon>
        <taxon>Bacillaceae</taxon>
        <taxon>Halolactibacillus</taxon>
    </lineage>
</organism>
<evidence type="ECO:0000313" key="2">
    <source>
        <dbReference type="EMBL" id="GEM05953.1"/>
    </source>
</evidence>
<evidence type="ECO:0000313" key="5">
    <source>
        <dbReference type="Proteomes" id="UP000321773"/>
    </source>
</evidence>
<gene>
    <name evidence="2" type="ORF">HMI01_29410</name>
    <name evidence="3" type="ORF">SAMN05421668_12110</name>
</gene>
<dbReference type="GO" id="GO:0003677">
    <property type="term" value="F:DNA binding"/>
    <property type="evidence" value="ECO:0007669"/>
    <property type="project" value="UniProtKB-KW"/>
</dbReference>
<dbReference type="Proteomes" id="UP000199139">
    <property type="component" value="Unassembled WGS sequence"/>
</dbReference>
<reference evidence="2 5" key="2">
    <citation type="submission" date="2019-07" db="EMBL/GenBank/DDBJ databases">
        <title>Whole genome shotgun sequence of Halolactibacillus miurensis NBRC 100873.</title>
        <authorList>
            <person name="Hosoyama A."/>
            <person name="Uohara A."/>
            <person name="Ohji S."/>
            <person name="Ichikawa N."/>
        </authorList>
    </citation>
    <scope>NUCLEOTIDE SEQUENCE [LARGE SCALE GENOMIC DNA]</scope>
    <source>
        <strain evidence="2 5">NBRC 100873</strain>
    </source>
</reference>
<dbReference type="Proteomes" id="UP000321773">
    <property type="component" value="Unassembled WGS sequence"/>
</dbReference>
<sequence>MAKGISVNPSVIRWAIHASGKSVENISEKFSKIREWSTIESKLSVTDLNKLSKELRIPFGYFILETPPKEDIKLLKYRTINNLENENPSRELVDTIRSMEKRQNFMKEVLVEDGFSPLPFVGCKTLEDDFRKVSKDIIEKLNLEKGWNKKNKDTFNILREAVSNIGVILMQNGIAGNNTHRSLDVSEFRAFVLIDKYAPLIFLNSKDSENGKIFSVCHELVHIWLGLDELYNDRFKRDQEFENAELERFCNRVSAEMLLPLDLLVNIFDHNLTPYENLKNISDKFNVSDLVVCIKMKQEELISPKIFNELYPLLLEEINENMLKEEKKSKKSGGDYYRTQGSRMDINFVRSVDRRAKEGKILYTEAYELLGAKGNTYDKLVRHMEGGQ</sequence>
<reference evidence="3 4" key="1">
    <citation type="submission" date="2016-10" db="EMBL/GenBank/DDBJ databases">
        <authorList>
            <person name="de Groot N.N."/>
        </authorList>
    </citation>
    <scope>NUCLEOTIDE SEQUENCE [LARGE SCALE GENOMIC DNA]</scope>
    <source>
        <strain evidence="3 4">DSM 17074</strain>
    </source>
</reference>